<evidence type="ECO:0000256" key="1">
    <source>
        <dbReference type="SAM" id="MobiDB-lite"/>
    </source>
</evidence>
<evidence type="ECO:0000313" key="2">
    <source>
        <dbReference type="EMBL" id="KAK3225189.1"/>
    </source>
</evidence>
<keyword evidence="3" id="KW-1185">Reference proteome</keyword>
<feature type="compositionally biased region" description="Polar residues" evidence="1">
    <location>
        <begin position="134"/>
        <end position="143"/>
    </location>
</feature>
<dbReference type="EMBL" id="JANJYJ010000002">
    <property type="protein sequence ID" value="KAK3225189.1"/>
    <property type="molecule type" value="Genomic_DNA"/>
</dbReference>
<accession>A0AAE0EEJ4</accession>
<feature type="compositionally biased region" description="Acidic residues" evidence="1">
    <location>
        <begin position="78"/>
        <end position="89"/>
    </location>
</feature>
<name>A0AAE0EEJ4_9ROSI</name>
<evidence type="ECO:0000313" key="3">
    <source>
        <dbReference type="Proteomes" id="UP001281410"/>
    </source>
</evidence>
<feature type="compositionally biased region" description="Basic residues" evidence="1">
    <location>
        <begin position="115"/>
        <end position="132"/>
    </location>
</feature>
<proteinExistence type="predicted"/>
<gene>
    <name evidence="2" type="ORF">Dsin_005051</name>
</gene>
<organism evidence="2 3">
    <name type="scientific">Dipteronia sinensis</name>
    <dbReference type="NCBI Taxonomy" id="43782"/>
    <lineage>
        <taxon>Eukaryota</taxon>
        <taxon>Viridiplantae</taxon>
        <taxon>Streptophyta</taxon>
        <taxon>Embryophyta</taxon>
        <taxon>Tracheophyta</taxon>
        <taxon>Spermatophyta</taxon>
        <taxon>Magnoliopsida</taxon>
        <taxon>eudicotyledons</taxon>
        <taxon>Gunneridae</taxon>
        <taxon>Pentapetalae</taxon>
        <taxon>rosids</taxon>
        <taxon>malvids</taxon>
        <taxon>Sapindales</taxon>
        <taxon>Sapindaceae</taxon>
        <taxon>Hippocastanoideae</taxon>
        <taxon>Acereae</taxon>
        <taxon>Dipteronia</taxon>
    </lineage>
</organism>
<comment type="caution">
    <text evidence="2">The sequence shown here is derived from an EMBL/GenBank/DDBJ whole genome shotgun (WGS) entry which is preliminary data.</text>
</comment>
<protein>
    <submittedName>
        <fullName evidence="2">Uncharacterized protein</fullName>
    </submittedName>
</protein>
<feature type="region of interest" description="Disordered" evidence="1">
    <location>
        <begin position="41"/>
        <end position="143"/>
    </location>
</feature>
<dbReference type="Proteomes" id="UP001281410">
    <property type="component" value="Unassembled WGS sequence"/>
</dbReference>
<feature type="compositionally biased region" description="Low complexity" evidence="1">
    <location>
        <begin position="63"/>
        <end position="75"/>
    </location>
</feature>
<reference evidence="2" key="1">
    <citation type="journal article" date="2023" name="Plant J.">
        <title>Genome sequences and population genomics provide insights into the demographic history, inbreeding, and mutation load of two 'living fossil' tree species of Dipteronia.</title>
        <authorList>
            <person name="Feng Y."/>
            <person name="Comes H.P."/>
            <person name="Chen J."/>
            <person name="Zhu S."/>
            <person name="Lu R."/>
            <person name="Zhang X."/>
            <person name="Li P."/>
            <person name="Qiu J."/>
            <person name="Olsen K.M."/>
            <person name="Qiu Y."/>
        </authorList>
    </citation>
    <scope>NUCLEOTIDE SEQUENCE</scope>
    <source>
        <strain evidence="2">NBL</strain>
    </source>
</reference>
<sequence>MSALARQSLPSSSGFINSHYPPHHSKPHLFLHSKPFKPCLCLSSTPPTLPPHSSPQIFLPFLQQQEQEQEQQQKQAQEDEEEEEEEDPVDPILKFFKSQTSTQDPPRFGKVSLQKNRRSSWHLRKSFNKPKLKQNPTSITYPL</sequence>
<dbReference type="AlphaFoldDB" id="A0AAE0EEJ4"/>